<dbReference type="SMART" id="SM01049">
    <property type="entry name" value="Cache_2"/>
    <property type="match status" value="1"/>
</dbReference>
<dbReference type="RefSeq" id="WP_196779637.1">
    <property type="nucleotide sequence ID" value="NZ_NXID01000027.1"/>
</dbReference>
<accession>A0AAX2AEW0</accession>
<dbReference type="Proteomes" id="UP000290092">
    <property type="component" value="Unassembled WGS sequence"/>
</dbReference>
<sequence>MNKYTNTEKKIKKITLLSSTIIILLVATIIGIILIQTEFTNFNNHINNFKNTIIERKKFTLKTSVENLINDIKIEEFSILKNKKYRIKNQSIIAYNLAKAIYKKSKNLTKEEKLKFIKDALTQISNKENDINYFILDKKGTIILNTEYKKIEGENYLNIQDISGKKFINEIIHSNNKKQTFHEYFWYKPKSNILSKKILFARALDELDIIIGSTTFLEKIKENITSKIKEKIFKQSSNKEDFILIYNVTSLNDILNSDLIIQKHVIANKFDKEAIKDLLIKTNYKGNDFIFYEDSEKLMYGSFIQEYRYF</sequence>
<dbReference type="Pfam" id="PF08269">
    <property type="entry name" value="dCache_2"/>
    <property type="match status" value="1"/>
</dbReference>
<keyword evidence="2" id="KW-1003">Cell membrane</keyword>
<keyword evidence="9" id="KW-1185">Reference proteome</keyword>
<evidence type="ECO:0000259" key="7">
    <source>
        <dbReference type="SMART" id="SM01049"/>
    </source>
</evidence>
<dbReference type="Gene3D" id="3.30.450.20">
    <property type="entry name" value="PAS domain"/>
    <property type="match status" value="1"/>
</dbReference>
<dbReference type="AlphaFoldDB" id="A0AAX2AEW0"/>
<keyword evidence="4 6" id="KW-1133">Transmembrane helix</keyword>
<reference evidence="8 9" key="1">
    <citation type="submission" date="2017-09" db="EMBL/GenBank/DDBJ databases">
        <title>Genomics of the genus Arcobacter.</title>
        <authorList>
            <person name="Perez-Cataluna A."/>
            <person name="Figueras M.J."/>
            <person name="Salas-Masso N."/>
        </authorList>
    </citation>
    <scope>NUCLEOTIDE SEQUENCE [LARGE SCALE GENOMIC DNA]</scope>
    <source>
        <strain evidence="8 9">CECT 7386</strain>
    </source>
</reference>
<protein>
    <submittedName>
        <fullName evidence="8">Histidine kinase</fullName>
    </submittedName>
</protein>
<dbReference type="GO" id="GO:0005886">
    <property type="term" value="C:plasma membrane"/>
    <property type="evidence" value="ECO:0007669"/>
    <property type="project" value="UniProtKB-SubCell"/>
</dbReference>
<keyword evidence="8" id="KW-0418">Kinase</keyword>
<gene>
    <name evidence="8" type="ORF">CP985_08420</name>
</gene>
<evidence type="ECO:0000256" key="1">
    <source>
        <dbReference type="ARBA" id="ARBA00004651"/>
    </source>
</evidence>
<keyword evidence="8" id="KW-0808">Transferase</keyword>
<evidence type="ECO:0000256" key="2">
    <source>
        <dbReference type="ARBA" id="ARBA00022475"/>
    </source>
</evidence>
<evidence type="ECO:0000313" key="9">
    <source>
        <dbReference type="Proteomes" id="UP000290092"/>
    </source>
</evidence>
<feature type="domain" description="Single Cache" evidence="7">
    <location>
        <begin position="76"/>
        <end position="169"/>
    </location>
</feature>
<evidence type="ECO:0000256" key="6">
    <source>
        <dbReference type="SAM" id="Phobius"/>
    </source>
</evidence>
<comment type="subcellular location">
    <subcellularLocation>
        <location evidence="1">Cell membrane</location>
        <topology evidence="1">Multi-pass membrane protein</topology>
    </subcellularLocation>
</comment>
<comment type="caution">
    <text evidence="8">The sequence shown here is derived from an EMBL/GenBank/DDBJ whole genome shotgun (WGS) entry which is preliminary data.</text>
</comment>
<evidence type="ECO:0000256" key="3">
    <source>
        <dbReference type="ARBA" id="ARBA00022692"/>
    </source>
</evidence>
<dbReference type="InterPro" id="IPR033480">
    <property type="entry name" value="sCache_2"/>
</dbReference>
<proteinExistence type="predicted"/>
<evidence type="ECO:0000256" key="5">
    <source>
        <dbReference type="ARBA" id="ARBA00023136"/>
    </source>
</evidence>
<dbReference type="EMBL" id="NXID01000027">
    <property type="protein sequence ID" value="RXK15547.1"/>
    <property type="molecule type" value="Genomic_DNA"/>
</dbReference>
<name>A0AAX2AEW0_9BACT</name>
<feature type="transmembrane region" description="Helical" evidence="6">
    <location>
        <begin position="14"/>
        <end position="35"/>
    </location>
</feature>
<organism evidence="8 9">
    <name type="scientific">Malaciobacter mytili LMG 24559</name>
    <dbReference type="NCBI Taxonomy" id="1032238"/>
    <lineage>
        <taxon>Bacteria</taxon>
        <taxon>Pseudomonadati</taxon>
        <taxon>Campylobacterota</taxon>
        <taxon>Epsilonproteobacteria</taxon>
        <taxon>Campylobacterales</taxon>
        <taxon>Arcobacteraceae</taxon>
        <taxon>Malaciobacter</taxon>
    </lineage>
</organism>
<keyword evidence="5 6" id="KW-0472">Membrane</keyword>
<keyword evidence="3 6" id="KW-0812">Transmembrane</keyword>
<dbReference type="GO" id="GO:0016301">
    <property type="term" value="F:kinase activity"/>
    <property type="evidence" value="ECO:0007669"/>
    <property type="project" value="UniProtKB-KW"/>
</dbReference>
<feature type="non-terminal residue" evidence="8">
    <location>
        <position position="310"/>
    </location>
</feature>
<evidence type="ECO:0000256" key="4">
    <source>
        <dbReference type="ARBA" id="ARBA00022989"/>
    </source>
</evidence>
<dbReference type="InterPro" id="IPR004010">
    <property type="entry name" value="Double_Cache_2"/>
</dbReference>
<evidence type="ECO:0000313" key="8">
    <source>
        <dbReference type="EMBL" id="RXK15547.1"/>
    </source>
</evidence>